<organism evidence="1">
    <name type="scientific">uncultured Pyrinomonadaceae bacterium</name>
    <dbReference type="NCBI Taxonomy" id="2283094"/>
    <lineage>
        <taxon>Bacteria</taxon>
        <taxon>Pseudomonadati</taxon>
        <taxon>Acidobacteriota</taxon>
        <taxon>Blastocatellia</taxon>
        <taxon>Blastocatellales</taxon>
        <taxon>Pyrinomonadaceae</taxon>
        <taxon>environmental samples</taxon>
    </lineage>
</organism>
<evidence type="ECO:0000313" key="1">
    <source>
        <dbReference type="EMBL" id="CAA9405082.1"/>
    </source>
</evidence>
<dbReference type="AlphaFoldDB" id="A0A6J4P3W5"/>
<dbReference type="EMBL" id="CADCUR010000163">
    <property type="protein sequence ID" value="CAA9405082.1"/>
    <property type="molecule type" value="Genomic_DNA"/>
</dbReference>
<accession>A0A6J4P3W5</accession>
<gene>
    <name evidence="1" type="ORF">AVDCRST_MAG74-1832</name>
</gene>
<protein>
    <submittedName>
        <fullName evidence="1">Uncharacterized protein</fullName>
    </submittedName>
</protein>
<sequence length="28" mass="3478">MYFLFSIRFHGFEMSQTIFALQKFVFEL</sequence>
<reference evidence="1" key="1">
    <citation type="submission" date="2020-02" db="EMBL/GenBank/DDBJ databases">
        <authorList>
            <person name="Meier V. D."/>
        </authorList>
    </citation>
    <scope>NUCLEOTIDE SEQUENCE</scope>
    <source>
        <strain evidence="1">AVDCRST_MAG74</strain>
    </source>
</reference>
<proteinExistence type="predicted"/>
<name>A0A6J4P3W5_9BACT</name>